<dbReference type="OrthoDB" id="6129702at2759"/>
<evidence type="ECO:0000313" key="8">
    <source>
        <dbReference type="Proteomes" id="UP000796761"/>
    </source>
</evidence>
<proteinExistence type="predicted"/>
<dbReference type="AlphaFoldDB" id="A0A8K1GX19"/>
<dbReference type="SUPFAM" id="SSF57716">
    <property type="entry name" value="Glucocorticoid receptor-like (DNA-binding domain)"/>
    <property type="match status" value="2"/>
</dbReference>
<keyword evidence="2 4" id="KW-0862">Zinc</keyword>
<keyword evidence="1 4" id="KW-0479">Metal-binding</keyword>
<feature type="region of interest" description="Disordered" evidence="5">
    <location>
        <begin position="96"/>
        <end position="130"/>
    </location>
</feature>
<feature type="compositionally biased region" description="Polar residues" evidence="5">
    <location>
        <begin position="435"/>
        <end position="450"/>
    </location>
</feature>
<feature type="compositionally biased region" description="Basic and acidic residues" evidence="5">
    <location>
        <begin position="96"/>
        <end position="106"/>
    </location>
</feature>
<feature type="compositionally biased region" description="Basic and acidic residues" evidence="5">
    <location>
        <begin position="425"/>
        <end position="434"/>
    </location>
</feature>
<dbReference type="Gene3D" id="2.10.110.10">
    <property type="entry name" value="Cysteine Rich Protein"/>
    <property type="match status" value="1"/>
</dbReference>
<evidence type="ECO:0000256" key="5">
    <source>
        <dbReference type="SAM" id="MobiDB-lite"/>
    </source>
</evidence>
<evidence type="ECO:0000256" key="1">
    <source>
        <dbReference type="ARBA" id="ARBA00022723"/>
    </source>
</evidence>
<feature type="compositionally biased region" description="Basic and acidic residues" evidence="5">
    <location>
        <begin position="586"/>
        <end position="607"/>
    </location>
</feature>
<dbReference type="PROSITE" id="PS50023">
    <property type="entry name" value="LIM_DOMAIN_2"/>
    <property type="match status" value="1"/>
</dbReference>
<keyword evidence="3 4" id="KW-0440">LIM domain</keyword>
<gene>
    <name evidence="7" type="ORF">HGM15179_000060</name>
</gene>
<evidence type="ECO:0000259" key="6">
    <source>
        <dbReference type="PROSITE" id="PS50023"/>
    </source>
</evidence>
<protein>
    <recommendedName>
        <fullName evidence="6">LIM zinc-binding domain-containing protein</fullName>
    </recommendedName>
</protein>
<dbReference type="PANTHER" id="PTHR24206">
    <property type="entry name" value="OS06G0237300 PROTEIN"/>
    <property type="match status" value="1"/>
</dbReference>
<feature type="compositionally biased region" description="Low complexity" evidence="5">
    <location>
        <begin position="556"/>
        <end position="570"/>
    </location>
</feature>
<evidence type="ECO:0000313" key="7">
    <source>
        <dbReference type="EMBL" id="TRZ27015.1"/>
    </source>
</evidence>
<feature type="compositionally biased region" description="Basic and acidic residues" evidence="5">
    <location>
        <begin position="504"/>
        <end position="517"/>
    </location>
</feature>
<reference evidence="7" key="1">
    <citation type="submission" date="2019-04" db="EMBL/GenBank/DDBJ databases">
        <title>Genome assembly of Zosterops borbonicus 15179.</title>
        <authorList>
            <person name="Leroy T."/>
            <person name="Anselmetti Y."/>
            <person name="Tilak M.-K."/>
            <person name="Nabholz B."/>
        </authorList>
    </citation>
    <scope>NUCLEOTIDE SEQUENCE</scope>
    <source>
        <strain evidence="7">HGM_15179</strain>
        <tissue evidence="7">Muscle</tissue>
    </source>
</reference>
<feature type="compositionally biased region" description="Basic and acidic residues" evidence="5">
    <location>
        <begin position="473"/>
        <end position="492"/>
    </location>
</feature>
<keyword evidence="8" id="KW-1185">Reference proteome</keyword>
<feature type="region of interest" description="Disordered" evidence="5">
    <location>
        <begin position="425"/>
        <end position="607"/>
    </location>
</feature>
<organism evidence="7 8">
    <name type="scientific">Zosterops borbonicus</name>
    <dbReference type="NCBI Taxonomy" id="364589"/>
    <lineage>
        <taxon>Eukaryota</taxon>
        <taxon>Metazoa</taxon>
        <taxon>Chordata</taxon>
        <taxon>Craniata</taxon>
        <taxon>Vertebrata</taxon>
        <taxon>Euteleostomi</taxon>
        <taxon>Archelosauria</taxon>
        <taxon>Archosauria</taxon>
        <taxon>Dinosauria</taxon>
        <taxon>Saurischia</taxon>
        <taxon>Theropoda</taxon>
        <taxon>Coelurosauria</taxon>
        <taxon>Aves</taxon>
        <taxon>Neognathae</taxon>
        <taxon>Neoaves</taxon>
        <taxon>Telluraves</taxon>
        <taxon>Australaves</taxon>
        <taxon>Passeriformes</taxon>
        <taxon>Sylvioidea</taxon>
        <taxon>Zosteropidae</taxon>
        <taxon>Zosterops</taxon>
    </lineage>
</organism>
<feature type="domain" description="LIM zinc-binding" evidence="6">
    <location>
        <begin position="350"/>
        <end position="410"/>
    </location>
</feature>
<dbReference type="GO" id="GO:0046872">
    <property type="term" value="F:metal ion binding"/>
    <property type="evidence" value="ECO:0007669"/>
    <property type="project" value="UniProtKB-KW"/>
</dbReference>
<evidence type="ECO:0000256" key="2">
    <source>
        <dbReference type="ARBA" id="ARBA00022833"/>
    </source>
</evidence>
<dbReference type="FunFam" id="2.10.110.10:FF:000002">
    <property type="entry name" value="LIM domain and actin-binding 1"/>
    <property type="match status" value="1"/>
</dbReference>
<feature type="compositionally biased region" description="Polar residues" evidence="5">
    <location>
        <begin position="107"/>
        <end position="127"/>
    </location>
</feature>
<dbReference type="Proteomes" id="UP000796761">
    <property type="component" value="Unassembled WGS sequence"/>
</dbReference>
<dbReference type="CDD" id="cd09442">
    <property type="entry name" value="LIM_Eplin_like"/>
    <property type="match status" value="1"/>
</dbReference>
<dbReference type="EMBL" id="SWJQ01000001">
    <property type="protein sequence ID" value="TRZ27015.1"/>
    <property type="molecule type" value="Genomic_DNA"/>
</dbReference>
<dbReference type="Pfam" id="PF00412">
    <property type="entry name" value="LIM"/>
    <property type="match status" value="1"/>
</dbReference>
<sequence>MLHWQGMLELADLPLQKGSVELLKQRWESANATRPGLMFQHSPFPPSLVPDRIALEKMSSDSRRADVFNEETPGGSQLMEHVPVTVEELRSHFEALGGRKETESERNSLSSPLKSQSGNHSAISQEESSVKRGRAIFEKMSSENGHSNSFEVESRKLVRGLSKESTSRSDNTLLDFQETVSFKERMAMYKAAVSFAHSSQKTKFCTVPGGLAAVRKQFEKVQRMSPKKTFVQYQHQHRSLQAAAITLSSLHCTGDWFLVIGATIPVELNKLVSKMVSPQEQVTHEMKMASTFTQQDTVINSAQNEEFPKTVTQILKQQIEKAAQEKAVHSDREITTPAKEVKKLQIQENETCKLCQQRVYPMECLVADKQNFHKSCFRCHHCGSQLSLGNYASLHGKIYCKPHFKQLFKSKGNYDEGFGHKQHKELWNSKDKDQLSSISSTQAEETNPINSVPVDPKPITGVDKDLYSGTEGAHPDILDTNLKKSTERERGKLKMTWPPSTDDATSKKTFSIEESAKVNKSKWPPEGFAQEDSSLHTNKPPGNKKDSQTNSTVMEQNKSTTNSQQNQHSSFCSLSEKEGTNTCNAKKNEAGNKGKDKEAGNVQDKVNKLEALENREQSGKDINERDNVIVDITGKKQEKQINETDSSEVIQVTNIDDVTVQKNHKECSLNNNNNNNYATFSHQNICTQKATLSAMSTPKTALSHAICTESQRAFAKLNPQSGNEEMYEMYEPHESYSSNTLLAQDEQNSKDEDAVTSTNLAQFNNNATCKKSHTSSTLVLKMTTNTTLSVDAELLCTEEPEYDKKDKKINTILFDTLKISFLKKDNLVLNCGQIDSVGVSKKSCSPYSKEYGNYDTELKYTNICQESEIIQLSKTDINTSLDLLSSRHTLLFHQSKARKSSSNGSLQTNK</sequence>
<comment type="caution">
    <text evidence="7">The sequence shown here is derived from an EMBL/GenBank/DDBJ whole genome shotgun (WGS) entry which is preliminary data.</text>
</comment>
<dbReference type="InterPro" id="IPR001781">
    <property type="entry name" value="Znf_LIM"/>
</dbReference>
<dbReference type="PROSITE" id="PS00478">
    <property type="entry name" value="LIM_DOMAIN_1"/>
    <property type="match status" value="1"/>
</dbReference>
<evidence type="ECO:0000256" key="4">
    <source>
        <dbReference type="PROSITE-ProRule" id="PRU00125"/>
    </source>
</evidence>
<accession>A0A8K1GX19</accession>
<name>A0A8K1GX19_9PASS</name>
<dbReference type="SMART" id="SM00132">
    <property type="entry name" value="LIM"/>
    <property type="match status" value="1"/>
</dbReference>
<evidence type="ECO:0000256" key="3">
    <source>
        <dbReference type="ARBA" id="ARBA00023038"/>
    </source>
</evidence>